<dbReference type="InterPro" id="IPR019381">
    <property type="entry name" value="PACS1/2_C"/>
</dbReference>
<accession>A0A7J7KTS8</accession>
<proteinExistence type="predicted"/>
<comment type="caution">
    <text evidence="3">The sequence shown here is derived from an EMBL/GenBank/DDBJ whole genome shotgun (WGS) entry which is preliminary data.</text>
</comment>
<feature type="compositionally biased region" description="Low complexity" evidence="1">
    <location>
        <begin position="49"/>
        <end position="82"/>
    </location>
</feature>
<dbReference type="PANTHER" id="PTHR13280">
    <property type="entry name" value="PHOSPHOFURIN ACIDIC CLUSTER SORTING PROTEIN"/>
    <property type="match status" value="1"/>
</dbReference>
<dbReference type="AlphaFoldDB" id="A0A7J7KTS8"/>
<dbReference type="Proteomes" id="UP000593567">
    <property type="component" value="Unassembled WGS sequence"/>
</dbReference>
<sequence length="226" mass="24670">MIALSSTDDKNDSQEFIPFLTNVLIGSITSNHQISTQTAVSGCSDGEESSALSSSPAASHSHAVAADKASPSSSSSPPGSGSAEPCELQIEYWLPAKSGDKTKSAGSKETKETLKGFFKYIQVIREKSSFRLIAVTREKRGKMIRIGKKSKDRSKEKEADTKSQNINRDGITRIVCTTKDSAETLLVHIDEVEHCGVRFFQLSTHWQSHVKYLPIAVSKSVQTLDY</sequence>
<feature type="domain" description="Phosphofurin acidic cluster sorting protein 1/2 C-terminal" evidence="2">
    <location>
        <begin position="7"/>
        <end position="219"/>
    </location>
</feature>
<feature type="region of interest" description="Disordered" evidence="1">
    <location>
        <begin position="39"/>
        <end position="84"/>
    </location>
</feature>
<evidence type="ECO:0000313" key="4">
    <source>
        <dbReference type="Proteomes" id="UP000593567"/>
    </source>
</evidence>
<protein>
    <recommendedName>
        <fullName evidence="2">Phosphofurin acidic cluster sorting protein 1/2 C-terminal domain-containing protein</fullName>
    </recommendedName>
</protein>
<dbReference type="EMBL" id="VXIV02000030">
    <property type="protein sequence ID" value="KAF6041533.1"/>
    <property type="molecule type" value="Genomic_DNA"/>
</dbReference>
<dbReference type="OrthoDB" id="28829at2759"/>
<name>A0A7J7KTS8_BUGNE</name>
<organism evidence="3 4">
    <name type="scientific">Bugula neritina</name>
    <name type="common">Brown bryozoan</name>
    <name type="synonym">Sertularia neritina</name>
    <dbReference type="NCBI Taxonomy" id="10212"/>
    <lineage>
        <taxon>Eukaryota</taxon>
        <taxon>Metazoa</taxon>
        <taxon>Spiralia</taxon>
        <taxon>Lophotrochozoa</taxon>
        <taxon>Bryozoa</taxon>
        <taxon>Gymnolaemata</taxon>
        <taxon>Cheilostomatida</taxon>
        <taxon>Flustrina</taxon>
        <taxon>Buguloidea</taxon>
        <taxon>Bugulidae</taxon>
        <taxon>Bugula</taxon>
    </lineage>
</organism>
<evidence type="ECO:0000259" key="2">
    <source>
        <dbReference type="Pfam" id="PF10254"/>
    </source>
</evidence>
<evidence type="ECO:0000313" key="3">
    <source>
        <dbReference type="EMBL" id="KAF6041533.1"/>
    </source>
</evidence>
<reference evidence="3" key="1">
    <citation type="submission" date="2020-06" db="EMBL/GenBank/DDBJ databases">
        <title>Draft genome of Bugula neritina, a colonial animal packing powerful symbionts and potential medicines.</title>
        <authorList>
            <person name="Rayko M."/>
        </authorList>
    </citation>
    <scope>NUCLEOTIDE SEQUENCE [LARGE SCALE GENOMIC DNA]</scope>
    <source>
        <strain evidence="3">Kwan_BN1</strain>
    </source>
</reference>
<keyword evidence="4" id="KW-1185">Reference proteome</keyword>
<dbReference type="PANTHER" id="PTHR13280:SF17">
    <property type="entry name" value="KRUEPPEL TARGET AT 95D, ISOFORM A"/>
    <property type="match status" value="1"/>
</dbReference>
<dbReference type="GO" id="GO:0072659">
    <property type="term" value="P:protein localization to plasma membrane"/>
    <property type="evidence" value="ECO:0007669"/>
    <property type="project" value="TreeGrafter"/>
</dbReference>
<gene>
    <name evidence="3" type="ORF">EB796_000162</name>
</gene>
<evidence type="ECO:0000256" key="1">
    <source>
        <dbReference type="SAM" id="MobiDB-lite"/>
    </source>
</evidence>
<dbReference type="Pfam" id="PF10254">
    <property type="entry name" value="Pacs-1"/>
    <property type="match status" value="1"/>
</dbReference>